<keyword evidence="3 4" id="KW-0408">Iron</keyword>
<feature type="chain" id="PRO_5011674229" evidence="5">
    <location>
        <begin position="37"/>
        <end position="530"/>
    </location>
</feature>
<dbReference type="GO" id="GO:0009055">
    <property type="term" value="F:electron transfer activity"/>
    <property type="evidence" value="ECO:0007669"/>
    <property type="project" value="InterPro"/>
</dbReference>
<dbReference type="Gene3D" id="2.140.10.20">
    <property type="entry name" value="C-terminal (heme d1) domain of cytochrome cd1-nitrite reductase"/>
    <property type="match status" value="1"/>
</dbReference>
<keyword evidence="8" id="KW-1185">Reference proteome</keyword>
<proteinExistence type="predicted"/>
<evidence type="ECO:0000256" key="1">
    <source>
        <dbReference type="ARBA" id="ARBA00022617"/>
    </source>
</evidence>
<dbReference type="GO" id="GO:0020037">
    <property type="term" value="F:heme binding"/>
    <property type="evidence" value="ECO:0007669"/>
    <property type="project" value="InterPro"/>
</dbReference>
<protein>
    <submittedName>
        <fullName evidence="7">Cytochrome c553</fullName>
    </submittedName>
</protein>
<dbReference type="InterPro" id="IPR011048">
    <property type="entry name" value="Haem_d1_sf"/>
</dbReference>
<keyword evidence="2 4" id="KW-0479">Metal-binding</keyword>
<organism evidence="7 8">
    <name type="scientific">Paracoccus alkenifer</name>
    <dbReference type="NCBI Taxonomy" id="65735"/>
    <lineage>
        <taxon>Bacteria</taxon>
        <taxon>Pseudomonadati</taxon>
        <taxon>Pseudomonadota</taxon>
        <taxon>Alphaproteobacteria</taxon>
        <taxon>Rhodobacterales</taxon>
        <taxon>Paracoccaceae</taxon>
        <taxon>Paracoccus</taxon>
    </lineage>
</organism>
<keyword evidence="1 4" id="KW-0349">Heme</keyword>
<keyword evidence="5" id="KW-0732">Signal</keyword>
<evidence type="ECO:0000313" key="7">
    <source>
        <dbReference type="EMBL" id="SEH96342.1"/>
    </source>
</evidence>
<dbReference type="InterPro" id="IPR051200">
    <property type="entry name" value="Host-pathogen_enzymatic-act"/>
</dbReference>
<gene>
    <name evidence="7" type="ORF">SAMN04488075_1932</name>
</gene>
<evidence type="ECO:0000259" key="6">
    <source>
        <dbReference type="PROSITE" id="PS51007"/>
    </source>
</evidence>
<evidence type="ECO:0000256" key="3">
    <source>
        <dbReference type="ARBA" id="ARBA00023004"/>
    </source>
</evidence>
<feature type="signal peptide" evidence="5">
    <location>
        <begin position="1"/>
        <end position="36"/>
    </location>
</feature>
<dbReference type="InterPro" id="IPR003143">
    <property type="entry name" value="Cyt_cd1_C_sf"/>
</dbReference>
<dbReference type="EMBL" id="FNXG01000003">
    <property type="protein sequence ID" value="SEH96342.1"/>
    <property type="molecule type" value="Genomic_DNA"/>
</dbReference>
<dbReference type="CDD" id="cd20777">
    <property type="entry name" value="8prop_heme-binding_NirN"/>
    <property type="match status" value="1"/>
</dbReference>
<evidence type="ECO:0000256" key="5">
    <source>
        <dbReference type="SAM" id="SignalP"/>
    </source>
</evidence>
<dbReference type="GO" id="GO:0046872">
    <property type="term" value="F:metal ion binding"/>
    <property type="evidence" value="ECO:0007669"/>
    <property type="project" value="UniProtKB-KW"/>
</dbReference>
<dbReference type="AlphaFoldDB" id="A0A1H6M561"/>
<accession>A0A1H6M561</accession>
<evidence type="ECO:0000313" key="8">
    <source>
        <dbReference type="Proteomes" id="UP000199125"/>
    </source>
</evidence>
<dbReference type="OrthoDB" id="5290932at2"/>
<dbReference type="PROSITE" id="PS51007">
    <property type="entry name" value="CYTC"/>
    <property type="match status" value="1"/>
</dbReference>
<evidence type="ECO:0000256" key="2">
    <source>
        <dbReference type="ARBA" id="ARBA00022723"/>
    </source>
</evidence>
<reference evidence="8" key="1">
    <citation type="submission" date="2016-10" db="EMBL/GenBank/DDBJ databases">
        <authorList>
            <person name="Varghese N."/>
            <person name="Submissions S."/>
        </authorList>
    </citation>
    <scope>NUCLEOTIDE SEQUENCE [LARGE SCALE GENOMIC DNA]</scope>
    <source>
        <strain evidence="8">DSM 11593</strain>
    </source>
</reference>
<dbReference type="InterPro" id="IPR036909">
    <property type="entry name" value="Cyt_c-like_dom_sf"/>
</dbReference>
<dbReference type="SUPFAM" id="SSF51004">
    <property type="entry name" value="C-terminal (heme d1) domain of cytochrome cd1-nitrite reductase"/>
    <property type="match status" value="1"/>
</dbReference>
<evidence type="ECO:0000256" key="4">
    <source>
        <dbReference type="PROSITE-ProRule" id="PRU00433"/>
    </source>
</evidence>
<dbReference type="Pfam" id="PF02239">
    <property type="entry name" value="Cytochrom_D1"/>
    <property type="match status" value="2"/>
</dbReference>
<dbReference type="PANTHER" id="PTHR47197:SF3">
    <property type="entry name" value="DIHYDRO-HEME D1 DEHYDROGENASE"/>
    <property type="match status" value="1"/>
</dbReference>
<feature type="domain" description="Cytochrome c" evidence="6">
    <location>
        <begin position="34"/>
        <end position="110"/>
    </location>
</feature>
<dbReference type="PANTHER" id="PTHR47197">
    <property type="entry name" value="PROTEIN NIRF"/>
    <property type="match status" value="1"/>
</dbReference>
<dbReference type="STRING" id="65735.SAMN04488075_1932"/>
<dbReference type="Pfam" id="PF13442">
    <property type="entry name" value="Cytochrome_CBB3"/>
    <property type="match status" value="1"/>
</dbReference>
<dbReference type="SUPFAM" id="SSF46626">
    <property type="entry name" value="Cytochrome c"/>
    <property type="match status" value="1"/>
</dbReference>
<dbReference type="RefSeq" id="WP_090847820.1">
    <property type="nucleotide sequence ID" value="NZ_FNXG01000003.1"/>
</dbReference>
<dbReference type="Gene3D" id="1.10.760.10">
    <property type="entry name" value="Cytochrome c-like domain"/>
    <property type="match status" value="1"/>
</dbReference>
<dbReference type="InterPro" id="IPR009056">
    <property type="entry name" value="Cyt_c-like_dom"/>
</dbReference>
<dbReference type="Proteomes" id="UP000199125">
    <property type="component" value="Unassembled WGS sequence"/>
</dbReference>
<sequence>MTPRIVSSEGRLRRGYFRQKEVLWAAALALAPLSVAADPAADYAEHCASCHAENRLGGTGPALIPETLGRVKGLDGVIAQGRPATQMEGFADELSPEQIAALVDFIKAPLAETPSWTVADIEDSREMEADYTPAEAPVFDADPMNITLVVETGDHHVSVLDGDTLDVLDRFATPYAVHGGPKFSPDGRYVFIMSRDGWVEKYDIWSLREVGRVRAGLNSRNIAMSHDGRWLAVANYLPQTLTILSTETLEPVRVIDVAGRDGTPSRVGAVYQAPDRKSFILALKDAPEIWEIATDPDAGPFHDGLVHSHEKGMEESFGAQKGLFARRRMMVDEPLDDFFFDPGYRNLIGTNREGTKGVVVNLVTGTEIAELPLPGMPHLGSGITWDRDGHKVMATPHLNEGVLSVIDMTDWTLVRQIQTNGPGFFLRSHETSPHVWADVFFGPHKDELHIIDKQTLEIVKTLNPAPGKTVAHTEFTRDGKYALVSIWEDDGAVVVYDAATLEEVRRLPMRKPSGKYNVWNKITFSDGTSH</sequence>
<name>A0A1H6M561_9RHOB</name>